<dbReference type="EMBL" id="ACYT02000073">
    <property type="protein sequence ID" value="EFF79083.1"/>
    <property type="molecule type" value="Genomic_DNA"/>
</dbReference>
<accession>D4U0Y5</accession>
<proteinExistence type="predicted"/>
<dbReference type="Proteomes" id="UP000003150">
    <property type="component" value="Unassembled WGS sequence"/>
</dbReference>
<evidence type="ECO:0000313" key="2">
    <source>
        <dbReference type="EMBL" id="EFF79083.1"/>
    </source>
</evidence>
<gene>
    <name evidence="2" type="ORF">HMPREF0970_01879</name>
</gene>
<name>D4U0Y5_9ACTO</name>
<evidence type="ECO:0000313" key="3">
    <source>
        <dbReference type="Proteomes" id="UP000003150"/>
    </source>
</evidence>
<feature type="region of interest" description="Disordered" evidence="1">
    <location>
        <begin position="32"/>
        <end position="53"/>
    </location>
</feature>
<protein>
    <submittedName>
        <fullName evidence="2">Uncharacterized protein</fullName>
    </submittedName>
</protein>
<organism evidence="2 3">
    <name type="scientific">Schaalia odontolytica F0309</name>
    <dbReference type="NCBI Taxonomy" id="649742"/>
    <lineage>
        <taxon>Bacteria</taxon>
        <taxon>Bacillati</taxon>
        <taxon>Actinomycetota</taxon>
        <taxon>Actinomycetes</taxon>
        <taxon>Actinomycetales</taxon>
        <taxon>Actinomycetaceae</taxon>
        <taxon>Schaalia</taxon>
    </lineage>
</organism>
<feature type="compositionally biased region" description="Polar residues" evidence="1">
    <location>
        <begin position="32"/>
        <end position="41"/>
    </location>
</feature>
<comment type="caution">
    <text evidence="2">The sequence shown here is derived from an EMBL/GenBank/DDBJ whole genome shotgun (WGS) entry which is preliminary data.</text>
</comment>
<dbReference type="HOGENOM" id="CLU_3057674_0_0_11"/>
<sequence>MRTETNTLAFTRVPCHQAELITLVKQSKAEQVTSWPTSTTPLHFEAPRRTYQR</sequence>
<evidence type="ECO:0000256" key="1">
    <source>
        <dbReference type="SAM" id="MobiDB-lite"/>
    </source>
</evidence>
<dbReference type="AlphaFoldDB" id="D4U0Y5"/>
<reference evidence="2 3" key="1">
    <citation type="submission" date="2009-10" db="EMBL/GenBank/DDBJ databases">
        <authorList>
            <person name="Weinstock G."/>
            <person name="Sodergren E."/>
            <person name="Clifton S."/>
            <person name="Fulton L."/>
            <person name="Fulton B."/>
            <person name="Courtney L."/>
            <person name="Fronick C."/>
            <person name="Harrison M."/>
            <person name="Strong C."/>
            <person name="Farmer C."/>
            <person name="Delahaunty K."/>
            <person name="Markovic C."/>
            <person name="Hall O."/>
            <person name="Minx P."/>
            <person name="Tomlinson C."/>
            <person name="Mitreva M."/>
            <person name="Nelson J."/>
            <person name="Hou S."/>
            <person name="Wollam A."/>
            <person name="Pepin K.H."/>
            <person name="Johnson M."/>
            <person name="Bhonagiri V."/>
            <person name="Nash W.E."/>
            <person name="Warren W."/>
            <person name="Chinwalla A."/>
            <person name="Mardis E.R."/>
            <person name="Wilson R.K."/>
        </authorList>
    </citation>
    <scope>NUCLEOTIDE SEQUENCE [LARGE SCALE GENOMIC DNA]</scope>
    <source>
        <strain evidence="2 3">F0309</strain>
    </source>
</reference>